<dbReference type="Pfam" id="PF02687">
    <property type="entry name" value="FtsX"/>
    <property type="match status" value="1"/>
</dbReference>
<dbReference type="EMBL" id="AGEK01000012">
    <property type="protein sequence ID" value="EHO74074.1"/>
    <property type="molecule type" value="Genomic_DNA"/>
</dbReference>
<dbReference type="PANTHER" id="PTHR30489">
    <property type="entry name" value="LIPOPROTEIN-RELEASING SYSTEM TRANSMEMBRANE PROTEIN LOLE"/>
    <property type="match status" value="1"/>
</dbReference>
<feature type="domain" description="MacB-like periplasmic core" evidence="9">
    <location>
        <begin position="28"/>
        <end position="239"/>
    </location>
</feature>
<comment type="subcellular location">
    <subcellularLocation>
        <location evidence="1">Cell membrane</location>
        <topology evidence="1">Multi-pass membrane protein</topology>
    </subcellularLocation>
</comment>
<evidence type="ECO:0000256" key="7">
    <source>
        <dbReference type="SAM" id="Phobius"/>
    </source>
</evidence>
<evidence type="ECO:0000256" key="4">
    <source>
        <dbReference type="ARBA" id="ARBA00022692"/>
    </source>
</evidence>
<dbReference type="PANTHER" id="PTHR30489:SF0">
    <property type="entry name" value="LIPOPROTEIN-RELEASING SYSTEM TRANSMEMBRANE PROTEIN LOLE"/>
    <property type="match status" value="1"/>
</dbReference>
<evidence type="ECO:0000259" key="8">
    <source>
        <dbReference type="Pfam" id="PF02687"/>
    </source>
</evidence>
<feature type="transmembrane region" description="Helical" evidence="7">
    <location>
        <begin position="297"/>
        <end position="317"/>
    </location>
</feature>
<evidence type="ECO:0000313" key="10">
    <source>
        <dbReference type="EMBL" id="EHO74074.1"/>
    </source>
</evidence>
<dbReference type="InterPro" id="IPR025857">
    <property type="entry name" value="MacB_PCD"/>
</dbReference>
<keyword evidence="5 7" id="KW-1133">Transmembrane helix</keyword>
<dbReference type="InterPro" id="IPR003838">
    <property type="entry name" value="ABC3_permease_C"/>
</dbReference>
<organism evidence="10 11">
    <name type="scientific">Segatella maculosa OT 289</name>
    <dbReference type="NCBI Taxonomy" id="999422"/>
    <lineage>
        <taxon>Bacteria</taxon>
        <taxon>Pseudomonadati</taxon>
        <taxon>Bacteroidota</taxon>
        <taxon>Bacteroidia</taxon>
        <taxon>Bacteroidales</taxon>
        <taxon>Prevotellaceae</taxon>
        <taxon>Segatella</taxon>
    </lineage>
</organism>
<reference evidence="10 11" key="1">
    <citation type="submission" date="2011-12" db="EMBL/GenBank/DDBJ databases">
        <title>The Genome Sequence of Prevotella maculosa OT 289.</title>
        <authorList>
            <consortium name="The Broad Institute Genome Sequencing Platform"/>
            <person name="Earl A."/>
            <person name="Ward D."/>
            <person name="Feldgarden M."/>
            <person name="Gevers D."/>
            <person name="Izard J."/>
            <person name="Blanton J.M."/>
            <person name="Mathney J."/>
            <person name="Tanner A.C."/>
            <person name="Dewhirst F.E."/>
            <person name="Young S.K."/>
            <person name="Zeng Q."/>
            <person name="Gargeya S."/>
            <person name="Fitzgerald M."/>
            <person name="Haas B."/>
            <person name="Abouelleil A."/>
            <person name="Alvarado L."/>
            <person name="Arachchi H.M."/>
            <person name="Berlin A."/>
            <person name="Chapman S.B."/>
            <person name="Gearin G."/>
            <person name="Goldberg J."/>
            <person name="Griggs A."/>
            <person name="Gujja S."/>
            <person name="Hansen M."/>
            <person name="Heiman D."/>
            <person name="Howarth C."/>
            <person name="Larimer J."/>
            <person name="Lui A."/>
            <person name="MacDonald P.J.P."/>
            <person name="McCowen C."/>
            <person name="Montmayeur A."/>
            <person name="Murphy C."/>
            <person name="Neiman D."/>
            <person name="Pearson M."/>
            <person name="Priest M."/>
            <person name="Roberts A."/>
            <person name="Saif S."/>
            <person name="Shea T."/>
            <person name="Sisk P."/>
            <person name="Stolte C."/>
            <person name="Sykes S."/>
            <person name="Wortman J."/>
            <person name="Nusbaum C."/>
            <person name="Birren B."/>
        </authorList>
    </citation>
    <scope>NUCLEOTIDE SEQUENCE [LARGE SCALE GENOMIC DNA]</scope>
    <source>
        <strain evidence="10 11">OT 289</strain>
    </source>
</reference>
<dbReference type="STRING" id="999422.HMPREF9944_00219"/>
<dbReference type="RefSeq" id="WP_008563822.1">
    <property type="nucleotide sequence ID" value="NZ_JH594500.1"/>
</dbReference>
<name>H1HJ75_9BACT</name>
<sequence>MNLPLFIARKIYGGKTDSKQVSRPAIRIATAGVAIGLAVMLISVSVVLGFKHTIRDKVIGFGSHIQVANFMTMQTGDSYPIQMGDSMITVLKSTPGVKHVQRYAMKQGILKTDHDFLGVVFKGIGPEYDTTFLHQNIKQGIIPRFRDDSNGNKILISQSIADKLGVKSNDKIYSYFIDQNGVRTRRFIIAGIYQTNLSQYDDFTCFTDLNTIVKLNGWDHDQATGAELIVKDFDKVDDVESGLVAKVNRTLDRYGETYSSKTIRDLCPQIFSWLGLLDLNVWIILTLMIAVAGVTMISGLLIIILERTVMIGILKAIGARNKTIRHTFMWFAAFIICKGMLIGNLIGLGLITLQRFIGFVKLDPQTYYVNTVPVEYNLPLFIILNVSTLLICLFVLIAPSYLISHIHPAKSMRYE</sequence>
<keyword evidence="3" id="KW-1003">Cell membrane</keyword>
<evidence type="ECO:0000256" key="2">
    <source>
        <dbReference type="ARBA" id="ARBA00005236"/>
    </source>
</evidence>
<accession>H1HJ75</accession>
<dbReference type="InterPro" id="IPR051447">
    <property type="entry name" value="Lipoprotein-release_system"/>
</dbReference>
<dbReference type="AlphaFoldDB" id="H1HJ75"/>
<feature type="transmembrane region" description="Helical" evidence="7">
    <location>
        <begin position="25"/>
        <end position="50"/>
    </location>
</feature>
<evidence type="ECO:0000259" key="9">
    <source>
        <dbReference type="Pfam" id="PF12704"/>
    </source>
</evidence>
<dbReference type="Proteomes" id="UP000003167">
    <property type="component" value="Unassembled WGS sequence"/>
</dbReference>
<dbReference type="GO" id="GO:0098797">
    <property type="term" value="C:plasma membrane protein complex"/>
    <property type="evidence" value="ECO:0007669"/>
    <property type="project" value="TreeGrafter"/>
</dbReference>
<evidence type="ECO:0000256" key="6">
    <source>
        <dbReference type="ARBA" id="ARBA00023136"/>
    </source>
</evidence>
<keyword evidence="11" id="KW-1185">Reference proteome</keyword>
<evidence type="ECO:0000256" key="5">
    <source>
        <dbReference type="ARBA" id="ARBA00022989"/>
    </source>
</evidence>
<evidence type="ECO:0008006" key="12">
    <source>
        <dbReference type="Google" id="ProtNLM"/>
    </source>
</evidence>
<dbReference type="PATRIC" id="fig|999422.3.peg.211"/>
<dbReference type="GO" id="GO:0044874">
    <property type="term" value="P:lipoprotein localization to outer membrane"/>
    <property type="evidence" value="ECO:0007669"/>
    <property type="project" value="TreeGrafter"/>
</dbReference>
<comment type="caution">
    <text evidence="10">The sequence shown here is derived from an EMBL/GenBank/DDBJ whole genome shotgun (WGS) entry which is preliminary data.</text>
</comment>
<protein>
    <recommendedName>
        <fullName evidence="12">ABC3 transporter permease protein domain-containing protein</fullName>
    </recommendedName>
</protein>
<evidence type="ECO:0000256" key="1">
    <source>
        <dbReference type="ARBA" id="ARBA00004651"/>
    </source>
</evidence>
<feature type="transmembrane region" description="Helical" evidence="7">
    <location>
        <begin position="377"/>
        <end position="403"/>
    </location>
</feature>
<feature type="transmembrane region" description="Helical" evidence="7">
    <location>
        <begin position="270"/>
        <end position="291"/>
    </location>
</feature>
<dbReference type="OrthoDB" id="1522670at2"/>
<dbReference type="HOGENOM" id="CLU_000604_8_2_10"/>
<feature type="domain" description="ABC3 transporter permease C-terminal" evidence="8">
    <location>
        <begin position="283"/>
        <end position="408"/>
    </location>
</feature>
<keyword evidence="6 7" id="KW-0472">Membrane</keyword>
<evidence type="ECO:0000313" key="11">
    <source>
        <dbReference type="Proteomes" id="UP000003167"/>
    </source>
</evidence>
<evidence type="ECO:0000256" key="3">
    <source>
        <dbReference type="ARBA" id="ARBA00022475"/>
    </source>
</evidence>
<proteinExistence type="inferred from homology"/>
<comment type="similarity">
    <text evidence="2">Belongs to the ABC-4 integral membrane protein family. LolC/E subfamily.</text>
</comment>
<keyword evidence="4 7" id="KW-0812">Transmembrane</keyword>
<dbReference type="Pfam" id="PF12704">
    <property type="entry name" value="MacB_PCD"/>
    <property type="match status" value="1"/>
</dbReference>
<feature type="transmembrane region" description="Helical" evidence="7">
    <location>
        <begin position="329"/>
        <end position="357"/>
    </location>
</feature>
<gene>
    <name evidence="10" type="ORF">HMPREF9944_00219</name>
</gene>